<dbReference type="Gene3D" id="3.10.450.620">
    <property type="entry name" value="JHP933, nucleotidyltransferase-like core domain"/>
    <property type="match status" value="1"/>
</dbReference>
<protein>
    <recommendedName>
        <fullName evidence="3">Nucleotidyl transferase AbiEii/AbiGii toxin family protein</fullName>
    </recommendedName>
</protein>
<evidence type="ECO:0008006" key="3">
    <source>
        <dbReference type="Google" id="ProtNLM"/>
    </source>
</evidence>
<evidence type="ECO:0000313" key="2">
    <source>
        <dbReference type="Proteomes" id="UP001138768"/>
    </source>
</evidence>
<evidence type="ECO:0000313" key="1">
    <source>
        <dbReference type="EMBL" id="MBK1616926.1"/>
    </source>
</evidence>
<gene>
    <name evidence="1" type="ORF">CKO42_00370</name>
</gene>
<name>A0A9X0W528_9GAMM</name>
<dbReference type="EMBL" id="NRRY01000001">
    <property type="protein sequence ID" value="MBK1616926.1"/>
    <property type="molecule type" value="Genomic_DNA"/>
</dbReference>
<dbReference type="Proteomes" id="UP001138768">
    <property type="component" value="Unassembled WGS sequence"/>
</dbReference>
<organism evidence="1 2">
    <name type="scientific">Lamprobacter modestohalophilus</name>
    <dbReference type="NCBI Taxonomy" id="1064514"/>
    <lineage>
        <taxon>Bacteria</taxon>
        <taxon>Pseudomonadati</taxon>
        <taxon>Pseudomonadota</taxon>
        <taxon>Gammaproteobacteria</taxon>
        <taxon>Chromatiales</taxon>
        <taxon>Chromatiaceae</taxon>
        <taxon>Lamprobacter</taxon>
    </lineage>
</organism>
<dbReference type="AlphaFoldDB" id="A0A9X0W528"/>
<proteinExistence type="predicted"/>
<accession>A0A9X0W528</accession>
<comment type="caution">
    <text evidence="1">The sequence shown here is derived from an EMBL/GenBank/DDBJ whole genome shotgun (WGS) entry which is preliminary data.</text>
</comment>
<dbReference type="RefSeq" id="WP_200236933.1">
    <property type="nucleotide sequence ID" value="NZ_NRRY01000001.1"/>
</dbReference>
<sequence length="284" mass="32372">MIDLLRERLQSYAATDAHREQQALREILQEVALYGLWRAGFFEQAAFQGGTALRILQGLRRFSEDLDFISRTPAPDFRWEPYLATMADVLADFGIRCELRDRSRMTRAVREAMIKDDSLGRQLDLSFYRGDSGKKLRVKLEMDTRPPAGSGFDFQYLDFPLDFEVCAQDLASNFALKLHALLCRPYVKGRDWFDFAWYVAGRVAPNLPHLEAALAQVGPWAQQPPRVDPQWLNAALMARIAEIDWPQAARDVAPFVSAPDQASLGLWSERFFASKVGKLFPEKP</sequence>
<keyword evidence="2" id="KW-1185">Reference proteome</keyword>
<reference evidence="1 2" key="1">
    <citation type="journal article" date="2020" name="Microorganisms">
        <title>Osmotic Adaptation and Compatible Solute Biosynthesis of Phototrophic Bacteria as Revealed from Genome Analyses.</title>
        <authorList>
            <person name="Imhoff J.F."/>
            <person name="Rahn T."/>
            <person name="Kunzel S."/>
            <person name="Keller A."/>
            <person name="Neulinger S.C."/>
        </authorList>
    </citation>
    <scope>NUCLEOTIDE SEQUENCE [LARGE SCALE GENOMIC DNA]</scope>
    <source>
        <strain evidence="1 2">DSM 25653</strain>
    </source>
</reference>
<dbReference type="Pfam" id="PF08843">
    <property type="entry name" value="AbiEii"/>
    <property type="match status" value="1"/>
</dbReference>
<dbReference type="InterPro" id="IPR014942">
    <property type="entry name" value="AbiEii"/>
</dbReference>